<dbReference type="PROSITE" id="PS50042">
    <property type="entry name" value="CNMP_BINDING_3"/>
    <property type="match status" value="1"/>
</dbReference>
<dbReference type="GO" id="GO:0004518">
    <property type="term" value="F:nuclease activity"/>
    <property type="evidence" value="ECO:0007669"/>
    <property type="project" value="InterPro"/>
</dbReference>
<dbReference type="Pfam" id="PF23359">
    <property type="entry name" value="Lsr2_DNA-bd"/>
    <property type="match status" value="1"/>
</dbReference>
<dbReference type="RefSeq" id="WP_093250503.1">
    <property type="nucleotide sequence ID" value="NZ_FNGP01000002.1"/>
</dbReference>
<evidence type="ECO:0000256" key="1">
    <source>
        <dbReference type="ARBA" id="ARBA00023125"/>
    </source>
</evidence>
<sequence length="320" mass="35300">MVDDFLIARNPEEGTSLPYLVRIPLGSDGIVLKVRETWPRTSKVYCHRAEWPDEPEIVEQVPTRSCTKRGAAIDLVLDRGRENRSQFVLTVARGRQMIFWQTARVSKQARPNVQVPTARAQGLRELEILVDVHERYAWKFSAQQATTVKRPLAAGDYAVELDGQVVAAVERKSLPDLVSTLTSGKGNYLLAALAGLPRAAVVVEDRYSKVFDLDRVRPAVVADAIAEAAARFPQVPIIFAETRALAQEWTYRFLAASLRETGLTAGTGERLADLLGAPAAQPLPPKPAAVRAWAREHGLAVSDKGRLRPEIVEAYLAAHR</sequence>
<evidence type="ECO:0000313" key="3">
    <source>
        <dbReference type="EMBL" id="SDL41421.1"/>
    </source>
</evidence>
<dbReference type="InterPro" id="IPR011335">
    <property type="entry name" value="Restrct_endonuc-II-like"/>
</dbReference>
<dbReference type="GO" id="GO:0016746">
    <property type="term" value="F:acyltransferase activity"/>
    <property type="evidence" value="ECO:0007669"/>
    <property type="project" value="InterPro"/>
</dbReference>
<dbReference type="InterPro" id="IPR000595">
    <property type="entry name" value="cNMP-bd_dom"/>
</dbReference>
<dbReference type="SMART" id="SM00891">
    <property type="entry name" value="ERCC4"/>
    <property type="match status" value="1"/>
</dbReference>
<dbReference type="OrthoDB" id="9776021at2"/>
<dbReference type="GO" id="GO:0006259">
    <property type="term" value="P:DNA metabolic process"/>
    <property type="evidence" value="ECO:0007669"/>
    <property type="project" value="UniProtKB-ARBA"/>
</dbReference>
<dbReference type="Proteomes" id="UP000199475">
    <property type="component" value="Unassembled WGS sequence"/>
</dbReference>
<dbReference type="EMBL" id="FNGP01000002">
    <property type="protein sequence ID" value="SDL41421.1"/>
    <property type="molecule type" value="Genomic_DNA"/>
</dbReference>
<proteinExistence type="predicted"/>
<feature type="domain" description="Cyclic nucleotide-binding" evidence="2">
    <location>
        <begin position="125"/>
        <end position="215"/>
    </location>
</feature>
<gene>
    <name evidence="3" type="ORF">SAMN04488242_1488</name>
</gene>
<organism evidence="3 4">
    <name type="scientific">Tessaracoccus oleiagri</name>
    <dbReference type="NCBI Taxonomy" id="686624"/>
    <lineage>
        <taxon>Bacteria</taxon>
        <taxon>Bacillati</taxon>
        <taxon>Actinomycetota</taxon>
        <taxon>Actinomycetes</taxon>
        <taxon>Propionibacteriales</taxon>
        <taxon>Propionibacteriaceae</taxon>
        <taxon>Tessaracoccus</taxon>
    </lineage>
</organism>
<dbReference type="InterPro" id="IPR036625">
    <property type="entry name" value="E3-bd_dom_sf"/>
</dbReference>
<accession>A0A1G9JV89</accession>
<evidence type="ECO:0000313" key="4">
    <source>
        <dbReference type="Proteomes" id="UP000199475"/>
    </source>
</evidence>
<dbReference type="Gene3D" id="4.10.320.10">
    <property type="entry name" value="E3-binding domain"/>
    <property type="match status" value="1"/>
</dbReference>
<dbReference type="Pfam" id="PF02732">
    <property type="entry name" value="ERCC4"/>
    <property type="match status" value="1"/>
</dbReference>
<protein>
    <submittedName>
        <fullName evidence="3">ERCC4 domain-containing protein</fullName>
    </submittedName>
</protein>
<dbReference type="GO" id="GO:0003677">
    <property type="term" value="F:DNA binding"/>
    <property type="evidence" value="ECO:0007669"/>
    <property type="project" value="UniProtKB-KW"/>
</dbReference>
<keyword evidence="1" id="KW-0238">DNA-binding</keyword>
<dbReference type="SUPFAM" id="SSF52980">
    <property type="entry name" value="Restriction endonuclease-like"/>
    <property type="match status" value="1"/>
</dbReference>
<dbReference type="InterPro" id="IPR055370">
    <property type="entry name" value="Lsr2_DNA-bd"/>
</dbReference>
<dbReference type="STRING" id="686624.SAMN04488242_1488"/>
<dbReference type="InterPro" id="IPR006166">
    <property type="entry name" value="ERCC4_domain"/>
</dbReference>
<name>A0A1G9JV89_9ACTN</name>
<evidence type="ECO:0000259" key="2">
    <source>
        <dbReference type="PROSITE" id="PS50042"/>
    </source>
</evidence>
<dbReference type="Gene3D" id="3.40.50.10130">
    <property type="match status" value="1"/>
</dbReference>
<reference evidence="3 4" key="1">
    <citation type="submission" date="2016-10" db="EMBL/GenBank/DDBJ databases">
        <authorList>
            <person name="de Groot N.N."/>
        </authorList>
    </citation>
    <scope>NUCLEOTIDE SEQUENCE [LARGE SCALE GENOMIC DNA]</scope>
    <source>
        <strain evidence="3 4">CGMCC 1.9159</strain>
    </source>
</reference>
<dbReference type="AlphaFoldDB" id="A0A1G9JV89"/>
<keyword evidence="4" id="KW-1185">Reference proteome</keyword>